<dbReference type="AlphaFoldDB" id="A0ABD1DUU9"/>
<dbReference type="Proteomes" id="UP001562425">
    <property type="component" value="Unassembled WGS sequence"/>
</dbReference>
<dbReference type="Gene3D" id="2.60.40.1170">
    <property type="entry name" value="Mu homology domain, subdomain B"/>
    <property type="match status" value="1"/>
</dbReference>
<dbReference type="InterPro" id="IPR036168">
    <property type="entry name" value="AP2_Mu_C_sf"/>
</dbReference>
<keyword evidence="2" id="KW-1185">Reference proteome</keyword>
<proteinExistence type="predicted"/>
<dbReference type="SUPFAM" id="SSF49447">
    <property type="entry name" value="Second domain of Mu2 adaptin subunit (ap50) of ap2 adaptor"/>
    <property type="match status" value="1"/>
</dbReference>
<evidence type="ECO:0000313" key="1">
    <source>
        <dbReference type="EMBL" id="KAL1403521.1"/>
    </source>
</evidence>
<accession>A0ABD1DUU9</accession>
<organism evidence="1 2">
    <name type="scientific">Culex pipiens pipiens</name>
    <name type="common">Northern house mosquito</name>
    <dbReference type="NCBI Taxonomy" id="38569"/>
    <lineage>
        <taxon>Eukaryota</taxon>
        <taxon>Metazoa</taxon>
        <taxon>Ecdysozoa</taxon>
        <taxon>Arthropoda</taxon>
        <taxon>Hexapoda</taxon>
        <taxon>Insecta</taxon>
        <taxon>Pterygota</taxon>
        <taxon>Neoptera</taxon>
        <taxon>Endopterygota</taxon>
        <taxon>Diptera</taxon>
        <taxon>Nematocera</taxon>
        <taxon>Culicoidea</taxon>
        <taxon>Culicidae</taxon>
        <taxon>Culicinae</taxon>
        <taxon>Culicini</taxon>
        <taxon>Culex</taxon>
        <taxon>Culex</taxon>
    </lineage>
</organism>
<protein>
    <submittedName>
        <fullName evidence="1">Uncharacterized protein</fullName>
    </submittedName>
</protein>
<reference evidence="1 2" key="1">
    <citation type="submission" date="2024-05" db="EMBL/GenBank/DDBJ databases">
        <title>Culex pipiens pipiens assembly and annotation.</title>
        <authorList>
            <person name="Alout H."/>
            <person name="Durand T."/>
        </authorList>
    </citation>
    <scope>NUCLEOTIDE SEQUENCE [LARGE SCALE GENOMIC DNA]</scope>
    <source>
        <strain evidence="1">HA-2024</strain>
        <tissue evidence="1">Whole body</tissue>
    </source>
</reference>
<name>A0ABD1DUU9_CULPP</name>
<sequence length="35" mass="4305">VRYLKVFEPKLNYSDHDVIKWVRYIGRSGLYETRC</sequence>
<comment type="caution">
    <text evidence="1">The sequence shown here is derived from an EMBL/GenBank/DDBJ whole genome shotgun (WGS) entry which is preliminary data.</text>
</comment>
<gene>
    <name evidence="1" type="ORF">pipiens_019327</name>
</gene>
<feature type="non-terminal residue" evidence="1">
    <location>
        <position position="1"/>
    </location>
</feature>
<dbReference type="EMBL" id="JBEHCU010001445">
    <property type="protein sequence ID" value="KAL1403521.1"/>
    <property type="molecule type" value="Genomic_DNA"/>
</dbReference>
<evidence type="ECO:0000313" key="2">
    <source>
        <dbReference type="Proteomes" id="UP001562425"/>
    </source>
</evidence>